<dbReference type="AlphaFoldDB" id="A7NL96"/>
<dbReference type="InterPro" id="IPR025277">
    <property type="entry name" value="Apiosidase-like_cat_dom"/>
</dbReference>
<dbReference type="SUPFAM" id="SSF51445">
    <property type="entry name" value="(Trans)glycosidases"/>
    <property type="match status" value="1"/>
</dbReference>
<evidence type="ECO:0000313" key="3">
    <source>
        <dbReference type="EMBL" id="ABU58269.1"/>
    </source>
</evidence>
<reference evidence="3 4" key="1">
    <citation type="submission" date="2007-08" db="EMBL/GenBank/DDBJ databases">
        <title>Complete sequence of Roseiflexus castenholzii DSM 13941.</title>
        <authorList>
            <consortium name="US DOE Joint Genome Institute"/>
            <person name="Copeland A."/>
            <person name="Lucas S."/>
            <person name="Lapidus A."/>
            <person name="Barry K."/>
            <person name="Glavina del Rio T."/>
            <person name="Dalin E."/>
            <person name="Tice H."/>
            <person name="Pitluck S."/>
            <person name="Thompson L.S."/>
            <person name="Brettin T."/>
            <person name="Bruce D."/>
            <person name="Detter J.C."/>
            <person name="Han C."/>
            <person name="Tapia R."/>
            <person name="Schmutz J."/>
            <person name="Larimer F."/>
            <person name="Land M."/>
            <person name="Hauser L."/>
            <person name="Kyrpides N."/>
            <person name="Mikhailova N."/>
            <person name="Bryant D.A."/>
            <person name="Hanada S."/>
            <person name="Tsukatani Y."/>
            <person name="Richardson P."/>
        </authorList>
    </citation>
    <scope>NUCLEOTIDE SEQUENCE [LARGE SCALE GENOMIC DNA]</scope>
    <source>
        <strain evidence="4">DSM 13941 / HLO8</strain>
    </source>
</reference>
<name>A7NL96_ROSCS</name>
<sequence length="444" mass="50036">MSLPRICVSTNRRFLMTESGEPFFWLGDTAWELFHRLSLPEAEHYLNARRQQGFNLIQAVALAELDGLHTPNAQGHVPLLGDDPTRPNEFYFRHVDAIIRMASDKGLYIGLLPTWGDKVHARLWGIGPVIFNAGNARIYGRFLGERYRNDTNIIWILGGDRPAHGYEEVWAAMAQGITEGSGFKPFFTYHPMGGTSSSAVLHDADWLDMNMLQSGHCLMDAPNWEMIRADYERTPTKPALDGEPNYEHHPIDPYLRPWKPEYGRFTDYDVRKQAYRAVFAGACGHTYGSHSVWQMWSSRYAPTTFPSLPWDEALYGPGAQQLVHLKNLILAHPYFTRIPAPDLLPDVAPIPLPVDQEDRINPVRAAHPVATRDSEGTYGLVYFPMAGQSLRVDLRVLRGEVRSAWFDPRSGATHPIGMHSQGIVTFVSPIGGPDWVLVLKAEQP</sequence>
<dbReference type="Pfam" id="PF12904">
    <property type="entry name" value="Collagen_bind_2"/>
    <property type="match status" value="1"/>
</dbReference>
<feature type="domain" description="Putative collagen-binding" evidence="1">
    <location>
        <begin position="364"/>
        <end position="439"/>
    </location>
</feature>
<dbReference type="KEGG" id="rca:Rcas_2186"/>
<dbReference type="Proteomes" id="UP000000263">
    <property type="component" value="Chromosome"/>
</dbReference>
<keyword evidence="4" id="KW-1185">Reference proteome</keyword>
<evidence type="ECO:0008006" key="5">
    <source>
        <dbReference type="Google" id="ProtNLM"/>
    </source>
</evidence>
<evidence type="ECO:0000313" key="4">
    <source>
        <dbReference type="Proteomes" id="UP000000263"/>
    </source>
</evidence>
<dbReference type="RefSeq" id="WP_012120693.1">
    <property type="nucleotide sequence ID" value="NC_009767.1"/>
</dbReference>
<dbReference type="OrthoDB" id="59486at2"/>
<dbReference type="HOGENOM" id="CLU_023504_0_0_0"/>
<dbReference type="EMBL" id="CP000804">
    <property type="protein sequence ID" value="ABU58269.1"/>
    <property type="molecule type" value="Genomic_DNA"/>
</dbReference>
<dbReference type="Pfam" id="PF13204">
    <property type="entry name" value="Apiosidase"/>
    <property type="match status" value="1"/>
</dbReference>
<dbReference type="PANTHER" id="PTHR37836">
    <property type="entry name" value="LMO1036 PROTEIN"/>
    <property type="match status" value="1"/>
</dbReference>
<dbReference type="STRING" id="383372.Rcas_2186"/>
<organism evidence="3 4">
    <name type="scientific">Roseiflexus castenholzii (strain DSM 13941 / HLO8)</name>
    <dbReference type="NCBI Taxonomy" id="383372"/>
    <lineage>
        <taxon>Bacteria</taxon>
        <taxon>Bacillati</taxon>
        <taxon>Chloroflexota</taxon>
        <taxon>Chloroflexia</taxon>
        <taxon>Chloroflexales</taxon>
        <taxon>Roseiflexineae</taxon>
        <taxon>Roseiflexaceae</taxon>
        <taxon>Roseiflexus</taxon>
    </lineage>
</organism>
<proteinExistence type="predicted"/>
<protein>
    <recommendedName>
        <fullName evidence="5">DUF4038 domain-containing protein</fullName>
    </recommendedName>
</protein>
<dbReference type="eggNOG" id="COG2730">
    <property type="taxonomic scope" value="Bacteria"/>
</dbReference>
<accession>A7NL96</accession>
<evidence type="ECO:0000259" key="2">
    <source>
        <dbReference type="Pfam" id="PF13204"/>
    </source>
</evidence>
<gene>
    <name evidence="3" type="ordered locus">Rcas_2186</name>
</gene>
<dbReference type="InterPro" id="IPR024749">
    <property type="entry name" value="Collagen-bd_put"/>
</dbReference>
<dbReference type="Gene3D" id="3.20.20.80">
    <property type="entry name" value="Glycosidases"/>
    <property type="match status" value="1"/>
</dbReference>
<feature type="domain" description="Apiosidase-like catalytic" evidence="2">
    <location>
        <begin position="9"/>
        <end position="335"/>
    </location>
</feature>
<evidence type="ECO:0000259" key="1">
    <source>
        <dbReference type="Pfam" id="PF12904"/>
    </source>
</evidence>
<dbReference type="PANTHER" id="PTHR37836:SF3">
    <property type="entry name" value="ENDOGLUCANASE"/>
    <property type="match status" value="1"/>
</dbReference>
<dbReference type="InterPro" id="IPR017853">
    <property type="entry name" value="GH"/>
</dbReference>